<dbReference type="Proteomes" id="UP000735302">
    <property type="component" value="Unassembled WGS sequence"/>
</dbReference>
<keyword evidence="2" id="KW-1185">Reference proteome</keyword>
<name>A0AAV3Z5M8_9GAST</name>
<evidence type="ECO:0000313" key="2">
    <source>
        <dbReference type="Proteomes" id="UP000735302"/>
    </source>
</evidence>
<gene>
    <name evidence="1" type="ORF">PoB_001627300</name>
</gene>
<accession>A0AAV3Z5M8</accession>
<comment type="caution">
    <text evidence="1">The sequence shown here is derived from an EMBL/GenBank/DDBJ whole genome shotgun (WGS) entry which is preliminary data.</text>
</comment>
<proteinExistence type="predicted"/>
<dbReference type="EMBL" id="BLXT01001947">
    <property type="protein sequence ID" value="GFN89767.1"/>
    <property type="molecule type" value="Genomic_DNA"/>
</dbReference>
<sequence length="110" mass="12438">MERSPEEGTKAELISWMTAEANANIANLPHSIANSLILQDAAANVATYDCRERSINNWLKELDKLQRVYGLTDESFKTLAWTRAKSRVSSFLGRIMQESSHLAWALVKKE</sequence>
<dbReference type="AlphaFoldDB" id="A0AAV3Z5M8"/>
<protein>
    <submittedName>
        <fullName evidence="1">Uncharacterized protein</fullName>
    </submittedName>
</protein>
<evidence type="ECO:0000313" key="1">
    <source>
        <dbReference type="EMBL" id="GFN89767.1"/>
    </source>
</evidence>
<reference evidence="1 2" key="1">
    <citation type="journal article" date="2021" name="Elife">
        <title>Chloroplast acquisition without the gene transfer in kleptoplastic sea slugs, Plakobranchus ocellatus.</title>
        <authorList>
            <person name="Maeda T."/>
            <person name="Takahashi S."/>
            <person name="Yoshida T."/>
            <person name="Shimamura S."/>
            <person name="Takaki Y."/>
            <person name="Nagai Y."/>
            <person name="Toyoda A."/>
            <person name="Suzuki Y."/>
            <person name="Arimoto A."/>
            <person name="Ishii H."/>
            <person name="Satoh N."/>
            <person name="Nishiyama T."/>
            <person name="Hasebe M."/>
            <person name="Maruyama T."/>
            <person name="Minagawa J."/>
            <person name="Obokata J."/>
            <person name="Shigenobu S."/>
        </authorList>
    </citation>
    <scope>NUCLEOTIDE SEQUENCE [LARGE SCALE GENOMIC DNA]</scope>
</reference>
<organism evidence="1 2">
    <name type="scientific">Plakobranchus ocellatus</name>
    <dbReference type="NCBI Taxonomy" id="259542"/>
    <lineage>
        <taxon>Eukaryota</taxon>
        <taxon>Metazoa</taxon>
        <taxon>Spiralia</taxon>
        <taxon>Lophotrochozoa</taxon>
        <taxon>Mollusca</taxon>
        <taxon>Gastropoda</taxon>
        <taxon>Heterobranchia</taxon>
        <taxon>Euthyneura</taxon>
        <taxon>Panpulmonata</taxon>
        <taxon>Sacoglossa</taxon>
        <taxon>Placobranchoidea</taxon>
        <taxon>Plakobranchidae</taxon>
        <taxon>Plakobranchus</taxon>
    </lineage>
</organism>